<evidence type="ECO:0000259" key="2">
    <source>
        <dbReference type="Pfam" id="PF00078"/>
    </source>
</evidence>
<evidence type="ECO:0000256" key="1">
    <source>
        <dbReference type="SAM" id="MobiDB-lite"/>
    </source>
</evidence>
<dbReference type="Proteomes" id="UP000269396">
    <property type="component" value="Unassembled WGS sequence"/>
</dbReference>
<name>A0A183NJP3_9TREM</name>
<organism evidence="3 4">
    <name type="scientific">Schistosoma mattheei</name>
    <dbReference type="NCBI Taxonomy" id="31246"/>
    <lineage>
        <taxon>Eukaryota</taxon>
        <taxon>Metazoa</taxon>
        <taxon>Spiralia</taxon>
        <taxon>Lophotrochozoa</taxon>
        <taxon>Platyhelminthes</taxon>
        <taxon>Trematoda</taxon>
        <taxon>Digenea</taxon>
        <taxon>Strigeidida</taxon>
        <taxon>Schistosomatoidea</taxon>
        <taxon>Schistosomatidae</taxon>
        <taxon>Schistosoma</taxon>
    </lineage>
</organism>
<dbReference type="PANTHER" id="PTHR47027">
    <property type="entry name" value="REVERSE TRANSCRIPTASE DOMAIN-CONTAINING PROTEIN"/>
    <property type="match status" value="1"/>
</dbReference>
<protein>
    <recommendedName>
        <fullName evidence="2">Reverse transcriptase domain-containing protein</fullName>
    </recommendedName>
</protein>
<dbReference type="EMBL" id="UZAL01003121">
    <property type="protein sequence ID" value="VDO86069.1"/>
    <property type="molecule type" value="Genomic_DNA"/>
</dbReference>
<dbReference type="InterPro" id="IPR000477">
    <property type="entry name" value="RT_dom"/>
</dbReference>
<dbReference type="Pfam" id="PF00078">
    <property type="entry name" value="RVT_1"/>
    <property type="match status" value="1"/>
</dbReference>
<feature type="region of interest" description="Disordered" evidence="1">
    <location>
        <begin position="1"/>
        <end position="43"/>
    </location>
</feature>
<sequence>MESSRPKEKRNTKEHITPGNGDRREKNEQELDGTRKEGGGQSLCTSEVRLPVADSAIEPLGLQSQMLLSSQEKLLLSDTNKLVCASILDQISTDRKEGHLIKISKKGDLSKCDNYRGITLLAIPGKVFNRVLLNTMNNSEDAQLQDQQAGFRKDRSCTDQIVTLRIIVEQSIGWNSSLYIKFIDYEKAFDSMDRTTLWKLLLQYGVLEKIVNIIRNSYDGSNCKIIHGGQVTDSFEVKTGVKARFLTLTLSLSAVDRSDYENVNI</sequence>
<gene>
    <name evidence="3" type="ORF">SMTD_LOCUS2329</name>
</gene>
<accession>A0A183NJP3</accession>
<keyword evidence="4" id="KW-1185">Reference proteome</keyword>
<reference evidence="3 4" key="1">
    <citation type="submission" date="2018-11" db="EMBL/GenBank/DDBJ databases">
        <authorList>
            <consortium name="Pathogen Informatics"/>
        </authorList>
    </citation>
    <scope>NUCLEOTIDE SEQUENCE [LARGE SCALE GENOMIC DNA]</scope>
    <source>
        <strain>Denwood</strain>
        <strain evidence="4">Zambia</strain>
    </source>
</reference>
<evidence type="ECO:0000313" key="3">
    <source>
        <dbReference type="EMBL" id="VDO86069.1"/>
    </source>
</evidence>
<evidence type="ECO:0000313" key="4">
    <source>
        <dbReference type="Proteomes" id="UP000269396"/>
    </source>
</evidence>
<feature type="domain" description="Reverse transcriptase" evidence="2">
    <location>
        <begin position="104"/>
        <end position="228"/>
    </location>
</feature>
<dbReference type="CDD" id="cd01650">
    <property type="entry name" value="RT_nLTR_like"/>
    <property type="match status" value="1"/>
</dbReference>
<dbReference type="AlphaFoldDB" id="A0A183NJP3"/>
<proteinExistence type="predicted"/>
<dbReference type="PANTHER" id="PTHR47027:SF25">
    <property type="entry name" value="REVERSE TRANSCRIPTASE DOMAIN-CONTAINING PROTEIN"/>
    <property type="match status" value="1"/>
</dbReference>
<feature type="compositionally biased region" description="Basic and acidic residues" evidence="1">
    <location>
        <begin position="1"/>
        <end position="38"/>
    </location>
</feature>